<dbReference type="Proteomes" id="UP001054837">
    <property type="component" value="Unassembled WGS sequence"/>
</dbReference>
<proteinExistence type="predicted"/>
<dbReference type="EMBL" id="BPLQ01014801">
    <property type="protein sequence ID" value="GIY83312.1"/>
    <property type="molecule type" value="Genomic_DNA"/>
</dbReference>
<feature type="compositionally biased region" description="Polar residues" evidence="1">
    <location>
        <begin position="92"/>
        <end position="107"/>
    </location>
</feature>
<gene>
    <name evidence="2" type="ORF">CDAR_117551</name>
</gene>
<sequence length="115" mass="12659">MASVILPPYPVRAVVLYPFPGGGQVDSFSLFPFLFPVQSFYFQSCPEVRIPEKRRDCANDFSSKSPLGKEKRLIHASFCEKCPYLCGGSGQHLSGTPSEPELTNSPCKTARSLGR</sequence>
<reference evidence="2 3" key="1">
    <citation type="submission" date="2021-06" db="EMBL/GenBank/DDBJ databases">
        <title>Caerostris darwini draft genome.</title>
        <authorList>
            <person name="Kono N."/>
            <person name="Arakawa K."/>
        </authorList>
    </citation>
    <scope>NUCLEOTIDE SEQUENCE [LARGE SCALE GENOMIC DNA]</scope>
</reference>
<protein>
    <submittedName>
        <fullName evidence="2">Uncharacterized protein</fullName>
    </submittedName>
</protein>
<evidence type="ECO:0000313" key="3">
    <source>
        <dbReference type="Proteomes" id="UP001054837"/>
    </source>
</evidence>
<evidence type="ECO:0000256" key="1">
    <source>
        <dbReference type="SAM" id="MobiDB-lite"/>
    </source>
</evidence>
<feature type="region of interest" description="Disordered" evidence="1">
    <location>
        <begin position="92"/>
        <end position="115"/>
    </location>
</feature>
<accession>A0AAV4WL03</accession>
<organism evidence="2 3">
    <name type="scientific">Caerostris darwini</name>
    <dbReference type="NCBI Taxonomy" id="1538125"/>
    <lineage>
        <taxon>Eukaryota</taxon>
        <taxon>Metazoa</taxon>
        <taxon>Ecdysozoa</taxon>
        <taxon>Arthropoda</taxon>
        <taxon>Chelicerata</taxon>
        <taxon>Arachnida</taxon>
        <taxon>Araneae</taxon>
        <taxon>Araneomorphae</taxon>
        <taxon>Entelegynae</taxon>
        <taxon>Araneoidea</taxon>
        <taxon>Araneidae</taxon>
        <taxon>Caerostris</taxon>
    </lineage>
</organism>
<comment type="caution">
    <text evidence="2">The sequence shown here is derived from an EMBL/GenBank/DDBJ whole genome shotgun (WGS) entry which is preliminary data.</text>
</comment>
<keyword evidence="3" id="KW-1185">Reference proteome</keyword>
<name>A0AAV4WL03_9ARAC</name>
<evidence type="ECO:0000313" key="2">
    <source>
        <dbReference type="EMBL" id="GIY83312.1"/>
    </source>
</evidence>
<dbReference type="AlphaFoldDB" id="A0AAV4WL03"/>